<dbReference type="STRING" id="378806.STAUR_4858"/>
<reference evidence="3 5" key="1">
    <citation type="submission" date="2006-04" db="EMBL/GenBank/DDBJ databases">
        <authorList>
            <person name="Nierman W.C."/>
        </authorList>
    </citation>
    <scope>NUCLEOTIDE SEQUENCE [LARGE SCALE GENOMIC DNA]</scope>
    <source>
        <strain evidence="3 5">DW4/3-1</strain>
    </source>
</reference>
<protein>
    <submittedName>
        <fullName evidence="2">Conserved uncharacterized protein</fullName>
    </submittedName>
</protein>
<proteinExistence type="predicted"/>
<evidence type="ECO:0000313" key="5">
    <source>
        <dbReference type="Proteomes" id="UP000032702"/>
    </source>
</evidence>
<feature type="transmembrane region" description="Helical" evidence="1">
    <location>
        <begin position="88"/>
        <end position="109"/>
    </location>
</feature>
<dbReference type="AlphaFoldDB" id="Q08Q12"/>
<evidence type="ECO:0000313" key="2">
    <source>
        <dbReference type="EMBL" id="ADO72636.1"/>
    </source>
</evidence>
<dbReference type="eggNOG" id="ENOG5031R4C">
    <property type="taxonomic scope" value="Bacteria"/>
</dbReference>
<name>Q08Q12_STIAD</name>
<accession>Q08Q12</accession>
<feature type="transmembrane region" description="Helical" evidence="1">
    <location>
        <begin position="55"/>
        <end position="76"/>
    </location>
</feature>
<organism evidence="3 5">
    <name type="scientific">Stigmatella aurantiaca (strain DW4/3-1)</name>
    <dbReference type="NCBI Taxonomy" id="378806"/>
    <lineage>
        <taxon>Bacteria</taxon>
        <taxon>Pseudomonadati</taxon>
        <taxon>Myxococcota</taxon>
        <taxon>Myxococcia</taxon>
        <taxon>Myxococcales</taxon>
        <taxon>Cystobacterineae</taxon>
        <taxon>Archangiaceae</taxon>
        <taxon>Stigmatella</taxon>
    </lineage>
</organism>
<dbReference type="OrthoDB" id="5524010at2"/>
<evidence type="ECO:0000313" key="4">
    <source>
        <dbReference type="Proteomes" id="UP000001351"/>
    </source>
</evidence>
<dbReference type="Proteomes" id="UP000001351">
    <property type="component" value="Chromosome"/>
</dbReference>
<dbReference type="RefSeq" id="WP_002618939.1">
    <property type="nucleotide sequence ID" value="NC_014623.1"/>
</dbReference>
<keyword evidence="1" id="KW-1133">Transmembrane helix</keyword>
<evidence type="ECO:0000313" key="3">
    <source>
        <dbReference type="EMBL" id="EAU62572.1"/>
    </source>
</evidence>
<keyword evidence="4" id="KW-1185">Reference proteome</keyword>
<dbReference type="InterPro" id="IPR045629">
    <property type="entry name" value="DUF6232"/>
</dbReference>
<gene>
    <name evidence="2" type="ordered locus">STAUR_4858</name>
    <name evidence="3" type="ORF">STIAU_0015</name>
</gene>
<dbReference type="Pfam" id="PF19744">
    <property type="entry name" value="DUF6232"/>
    <property type="match status" value="1"/>
</dbReference>
<dbReference type="HOGENOM" id="CLU_1576717_0_0_7"/>
<evidence type="ECO:0000256" key="1">
    <source>
        <dbReference type="SAM" id="Phobius"/>
    </source>
</evidence>
<sequence>MSESLARPVALPSAENTLFQADGVLVTTERLVAGGRAWPLGEVLRVEAIHRAPRVIPLLVLLGASMMLGLPAVMTVMASSEALGPEVYAAALGCLGVVAFGSIAGLLVAQDDYWLVLRTRRSELRVFHSRDRQHISRLAQGVSEAIQAARLRS</sequence>
<dbReference type="EMBL" id="CP002271">
    <property type="protein sequence ID" value="ADO72636.1"/>
    <property type="molecule type" value="Genomic_DNA"/>
</dbReference>
<keyword evidence="1" id="KW-0472">Membrane</keyword>
<dbReference type="KEGG" id="sur:STAUR_4858"/>
<dbReference type="EMBL" id="AAMD01000225">
    <property type="protein sequence ID" value="EAU62572.1"/>
    <property type="molecule type" value="Genomic_DNA"/>
</dbReference>
<reference evidence="2 4" key="2">
    <citation type="journal article" date="2011" name="Mol. Biol. Evol.">
        <title>Comparative genomic analysis of fruiting body formation in Myxococcales.</title>
        <authorList>
            <person name="Huntley S."/>
            <person name="Hamann N."/>
            <person name="Wegener-Feldbrugge S."/>
            <person name="Treuner-Lange A."/>
            <person name="Kube M."/>
            <person name="Reinhardt R."/>
            <person name="Klages S."/>
            <person name="Muller R."/>
            <person name="Ronning C.M."/>
            <person name="Nierman W.C."/>
            <person name="Sogaard-Andersen L."/>
        </authorList>
    </citation>
    <scope>NUCLEOTIDE SEQUENCE [LARGE SCALE GENOMIC DNA]</scope>
    <source>
        <strain evidence="2 4">DW4/3-1</strain>
    </source>
</reference>
<keyword evidence="1" id="KW-0812">Transmembrane</keyword>
<dbReference type="Proteomes" id="UP000032702">
    <property type="component" value="Unassembled WGS sequence"/>
</dbReference>